<dbReference type="PANTHER" id="PTHR47027">
    <property type="entry name" value="REVERSE TRANSCRIPTASE DOMAIN-CONTAINING PROTEIN"/>
    <property type="match status" value="1"/>
</dbReference>
<feature type="domain" description="Reverse transcriptase" evidence="1">
    <location>
        <begin position="354"/>
        <end position="443"/>
    </location>
</feature>
<protein>
    <recommendedName>
        <fullName evidence="1">Reverse transcriptase domain-containing protein</fullName>
    </recommendedName>
</protein>
<proteinExistence type="predicted"/>
<evidence type="ECO:0000259" key="1">
    <source>
        <dbReference type="Pfam" id="PF00078"/>
    </source>
</evidence>
<dbReference type="Proteomes" id="UP001148838">
    <property type="component" value="Unassembled WGS sequence"/>
</dbReference>
<gene>
    <name evidence="2" type="ORF">ANN_18214</name>
</gene>
<dbReference type="InterPro" id="IPR000477">
    <property type="entry name" value="RT_dom"/>
</dbReference>
<organism evidence="2 3">
    <name type="scientific">Periplaneta americana</name>
    <name type="common">American cockroach</name>
    <name type="synonym">Blatta americana</name>
    <dbReference type="NCBI Taxonomy" id="6978"/>
    <lineage>
        <taxon>Eukaryota</taxon>
        <taxon>Metazoa</taxon>
        <taxon>Ecdysozoa</taxon>
        <taxon>Arthropoda</taxon>
        <taxon>Hexapoda</taxon>
        <taxon>Insecta</taxon>
        <taxon>Pterygota</taxon>
        <taxon>Neoptera</taxon>
        <taxon>Polyneoptera</taxon>
        <taxon>Dictyoptera</taxon>
        <taxon>Blattodea</taxon>
        <taxon>Blattoidea</taxon>
        <taxon>Blattidae</taxon>
        <taxon>Blattinae</taxon>
        <taxon>Periplaneta</taxon>
    </lineage>
</organism>
<sequence>MAGLCEGGNEPPGSLKANKNQVHVYEVQFPLNLAEPASGLACMAKEMRYCLNCRKTMYYHKSSGPLEFIYVYFWNKMANSQQQDCNPEEVIEEPDNSLLLYTNGEEESERDSESSVFHQRPFITNSNQLIHRFMYYQQRFRFEGMRFRVLTCYGTKIVLQWLKEGKLVINKISQLGPMDPLTNSRILVYYLNRLLRRQQQQLTTNASWNGLHQLHPPNNECMVRNSFPPSGAQALDVRSLLQHRTPWQYLQELQFLNYWDNFLLLYLRNTACDIGRNLSRIAIDFDNSPRRREMQEAVYSVRLEDLTPSRFGEILSRFVQFVDFLLTYSHDPHKQAADVWYNDERIIQDWRQTRHGFIPINRNLQLDALLFADDLVLMASTEDDLQYSVHNLNMVSEKYNMEINIEKSKIMSFCGKFPVPSKICLNNEIIERVNAFTYLGYTLSPYDEVDIAEKICKCSKTMGIINKIMKPSLVQRHTRIGLYKTLAQPVLSYGSEAWL</sequence>
<evidence type="ECO:0000313" key="3">
    <source>
        <dbReference type="Proteomes" id="UP001148838"/>
    </source>
</evidence>
<keyword evidence="3" id="KW-1185">Reference proteome</keyword>
<dbReference type="Pfam" id="PF00078">
    <property type="entry name" value="RVT_1"/>
    <property type="match status" value="1"/>
</dbReference>
<evidence type="ECO:0000313" key="2">
    <source>
        <dbReference type="EMBL" id="KAJ4435598.1"/>
    </source>
</evidence>
<dbReference type="EMBL" id="JAJSOF020000023">
    <property type="protein sequence ID" value="KAJ4435598.1"/>
    <property type="molecule type" value="Genomic_DNA"/>
</dbReference>
<accession>A0ABQ8SN50</accession>
<reference evidence="2 3" key="1">
    <citation type="journal article" date="2022" name="Allergy">
        <title>Genome assembly and annotation of Periplaneta americana reveal a comprehensive cockroach allergen profile.</title>
        <authorList>
            <person name="Wang L."/>
            <person name="Xiong Q."/>
            <person name="Saelim N."/>
            <person name="Wang L."/>
            <person name="Nong W."/>
            <person name="Wan A.T."/>
            <person name="Shi M."/>
            <person name="Liu X."/>
            <person name="Cao Q."/>
            <person name="Hui J.H.L."/>
            <person name="Sookrung N."/>
            <person name="Leung T.F."/>
            <person name="Tungtrongchitr A."/>
            <person name="Tsui S.K.W."/>
        </authorList>
    </citation>
    <scope>NUCLEOTIDE SEQUENCE [LARGE SCALE GENOMIC DNA]</scope>
    <source>
        <strain evidence="2">PWHHKU_190912</strain>
    </source>
</reference>
<comment type="caution">
    <text evidence="2">The sequence shown here is derived from an EMBL/GenBank/DDBJ whole genome shotgun (WGS) entry which is preliminary data.</text>
</comment>
<dbReference type="PANTHER" id="PTHR47027:SF8">
    <property type="entry name" value="RIBONUCLEASE H"/>
    <property type="match status" value="1"/>
</dbReference>
<name>A0ABQ8SN50_PERAM</name>